<evidence type="ECO:0000256" key="4">
    <source>
        <dbReference type="ARBA" id="ARBA00022729"/>
    </source>
</evidence>
<feature type="binding site" evidence="9">
    <location>
        <position position="218"/>
    </location>
    <ligand>
        <name>Ca(2+)</name>
        <dbReference type="ChEBI" id="CHEBI:29108"/>
        <label>3</label>
    </ligand>
</feature>
<dbReference type="InterPro" id="IPR036365">
    <property type="entry name" value="PGBD-like_sf"/>
</dbReference>
<dbReference type="PANTHER" id="PTHR10201:SF291">
    <property type="entry name" value="MATRIX METALLOPROTEINASE 1, ISOFORM C-RELATED"/>
    <property type="match status" value="1"/>
</dbReference>
<dbReference type="InterPro" id="IPR001818">
    <property type="entry name" value="Pept_M10_metallopeptidase"/>
</dbReference>
<feature type="binding site" description="in inhibited form" evidence="9">
    <location>
        <position position="112"/>
    </location>
    <ligand>
        <name>Zn(2+)</name>
        <dbReference type="ChEBI" id="CHEBI:29105"/>
        <label>2</label>
        <note>catalytic</note>
    </ligand>
</feature>
<dbReference type="Proteomes" id="UP000230233">
    <property type="component" value="Chromosome III"/>
</dbReference>
<reference evidence="12" key="1">
    <citation type="submission" date="2017-10" db="EMBL/GenBank/DDBJ databases">
        <title>Rapid genome shrinkage in a self-fertile nematode reveals novel sperm competition proteins.</title>
        <authorList>
            <person name="Yin D."/>
            <person name="Schwarz E.M."/>
            <person name="Thomas C.G."/>
            <person name="Felde R.L."/>
            <person name="Korf I.F."/>
            <person name="Cutter A.D."/>
            <person name="Schartner C.M."/>
            <person name="Ralston E.J."/>
            <person name="Meyer B.J."/>
            <person name="Haag E.S."/>
        </authorList>
    </citation>
    <scope>NUCLEOTIDE SEQUENCE [LARGE SCALE GENOMIC DNA]</scope>
    <source>
        <strain evidence="12">JU1422</strain>
    </source>
</reference>
<dbReference type="GO" id="GO:0006508">
    <property type="term" value="P:proteolysis"/>
    <property type="evidence" value="ECO:0007669"/>
    <property type="project" value="UniProtKB-KW"/>
</dbReference>
<dbReference type="GO" id="GO:0008270">
    <property type="term" value="F:zinc ion binding"/>
    <property type="evidence" value="ECO:0007669"/>
    <property type="project" value="InterPro"/>
</dbReference>
<keyword evidence="5" id="KW-0378">Hydrolase</keyword>
<evidence type="ECO:0000256" key="2">
    <source>
        <dbReference type="ARBA" id="ARBA00022670"/>
    </source>
</evidence>
<evidence type="ECO:0000256" key="9">
    <source>
        <dbReference type="PIRSR" id="PIRSR621190-2"/>
    </source>
</evidence>
<feature type="binding site" evidence="9">
    <location>
        <position position="255"/>
    </location>
    <ligand>
        <name>Ca(2+)</name>
        <dbReference type="ChEBI" id="CHEBI:29108"/>
        <label>3</label>
    </ligand>
</feature>
<keyword evidence="2" id="KW-0645">Protease</keyword>
<keyword evidence="6 9" id="KW-0862">Zinc</keyword>
<dbReference type="OrthoDB" id="7550572at2759"/>
<dbReference type="GO" id="GO:0030574">
    <property type="term" value="P:collagen catabolic process"/>
    <property type="evidence" value="ECO:0007669"/>
    <property type="project" value="TreeGrafter"/>
</dbReference>
<feature type="binding site" evidence="9">
    <location>
        <position position="248"/>
    </location>
    <ligand>
        <name>Ca(2+)</name>
        <dbReference type="ChEBI" id="CHEBI:29108"/>
        <label>2</label>
    </ligand>
</feature>
<dbReference type="PRINTS" id="PR00138">
    <property type="entry name" value="MATRIXIN"/>
</dbReference>
<dbReference type="SUPFAM" id="SSF47090">
    <property type="entry name" value="PGBD-like"/>
    <property type="match status" value="1"/>
</dbReference>
<protein>
    <recommendedName>
        <fullName evidence="10">Peptidase metallopeptidase domain-containing protein</fullName>
    </recommendedName>
</protein>
<comment type="cofactor">
    <cofactor evidence="9">
        <name>Zn(2+)</name>
        <dbReference type="ChEBI" id="CHEBI:29105"/>
    </cofactor>
    <text evidence="9">Binds 2 Zn(2+) ions per subunit.</text>
</comment>
<comment type="similarity">
    <text evidence="1">Belongs to the peptidase M10A family.</text>
</comment>
<keyword evidence="4" id="KW-0732">Signal</keyword>
<feature type="binding site" evidence="9">
    <location>
        <position position="253"/>
    </location>
    <ligand>
        <name>Ca(2+)</name>
        <dbReference type="ChEBI" id="CHEBI:29108"/>
        <label>1</label>
    </ligand>
</feature>
<feature type="binding site" evidence="9">
    <location>
        <position position="252"/>
    </location>
    <ligand>
        <name>Ca(2+)</name>
        <dbReference type="ChEBI" id="CHEBI:29108"/>
        <label>3</label>
    </ligand>
</feature>
<proteinExistence type="inferred from homology"/>
<feature type="binding site" evidence="9">
    <location>
        <position position="284"/>
    </location>
    <ligand>
        <name>Zn(2+)</name>
        <dbReference type="ChEBI" id="CHEBI:29105"/>
        <label>2</label>
        <note>catalytic</note>
    </ligand>
</feature>
<keyword evidence="12" id="KW-1185">Reference proteome</keyword>
<feature type="active site" evidence="8">
    <location>
        <position position="281"/>
    </location>
</feature>
<evidence type="ECO:0000256" key="5">
    <source>
        <dbReference type="ARBA" id="ARBA00022801"/>
    </source>
</evidence>
<dbReference type="SUPFAM" id="SSF55486">
    <property type="entry name" value="Metalloproteases ('zincins'), catalytic domain"/>
    <property type="match status" value="1"/>
</dbReference>
<evidence type="ECO:0000256" key="1">
    <source>
        <dbReference type="ARBA" id="ARBA00010370"/>
    </source>
</evidence>
<keyword evidence="9" id="KW-0106">Calcium</keyword>
<dbReference type="AlphaFoldDB" id="A0A2G5UGY9"/>
<feature type="binding site" evidence="9">
    <location>
        <position position="280"/>
    </location>
    <ligand>
        <name>Zn(2+)</name>
        <dbReference type="ChEBI" id="CHEBI:29105"/>
        <label>2</label>
        <note>catalytic</note>
    </ligand>
</feature>
<organism evidence="11 12">
    <name type="scientific">Caenorhabditis nigoni</name>
    <dbReference type="NCBI Taxonomy" id="1611254"/>
    <lineage>
        <taxon>Eukaryota</taxon>
        <taxon>Metazoa</taxon>
        <taxon>Ecdysozoa</taxon>
        <taxon>Nematoda</taxon>
        <taxon>Chromadorea</taxon>
        <taxon>Rhabditida</taxon>
        <taxon>Rhabditina</taxon>
        <taxon>Rhabditomorpha</taxon>
        <taxon>Rhabditoidea</taxon>
        <taxon>Rhabditidae</taxon>
        <taxon>Peloderinae</taxon>
        <taxon>Caenorhabditis</taxon>
    </lineage>
</organism>
<accession>A0A2G5UGY9</accession>
<evidence type="ECO:0000313" key="12">
    <source>
        <dbReference type="Proteomes" id="UP000230233"/>
    </source>
</evidence>
<dbReference type="PANTHER" id="PTHR10201">
    <property type="entry name" value="MATRIX METALLOPROTEINASE"/>
    <property type="match status" value="1"/>
</dbReference>
<evidence type="ECO:0000313" key="11">
    <source>
        <dbReference type="EMBL" id="PIC38601.1"/>
    </source>
</evidence>
<dbReference type="GO" id="GO:0004222">
    <property type="term" value="F:metalloendopeptidase activity"/>
    <property type="evidence" value="ECO:0007669"/>
    <property type="project" value="InterPro"/>
</dbReference>
<gene>
    <name evidence="11" type="primary">Cni-zmp-2</name>
    <name evidence="11" type="synonym">Cnig_chr_III.g10564</name>
    <name evidence="11" type="ORF">B9Z55_010564</name>
</gene>
<feature type="binding site" evidence="9">
    <location>
        <position position="201"/>
    </location>
    <ligand>
        <name>Ca(2+)</name>
        <dbReference type="ChEBI" id="CHEBI:29108"/>
        <label>2</label>
    </ligand>
</feature>
<comment type="caution">
    <text evidence="11">The sequence shown here is derived from an EMBL/GenBank/DDBJ whole genome shotgun (WGS) entry which is preliminary data.</text>
</comment>
<dbReference type="FunFam" id="3.40.390.10:FF:000121">
    <property type="entry name" value="Matrix metalloproteinase-B"/>
    <property type="match status" value="1"/>
</dbReference>
<feature type="binding site" evidence="9">
    <location>
        <position position="255"/>
    </location>
    <ligand>
        <name>Ca(2+)</name>
        <dbReference type="ChEBI" id="CHEBI:29108"/>
        <label>1</label>
    </ligand>
</feature>
<dbReference type="InterPro" id="IPR006026">
    <property type="entry name" value="Peptidase_Metallo"/>
</dbReference>
<feature type="binding site" evidence="9">
    <location>
        <position position="219"/>
    </location>
    <ligand>
        <name>Ca(2+)</name>
        <dbReference type="ChEBI" id="CHEBI:29108"/>
        <label>3</label>
    </ligand>
</feature>
<evidence type="ECO:0000256" key="6">
    <source>
        <dbReference type="ARBA" id="ARBA00022833"/>
    </source>
</evidence>
<dbReference type="GO" id="GO:0031012">
    <property type="term" value="C:extracellular matrix"/>
    <property type="evidence" value="ECO:0007669"/>
    <property type="project" value="InterPro"/>
</dbReference>
<dbReference type="STRING" id="1611254.A0A2G5UGY9"/>
<dbReference type="EMBL" id="PDUG01000003">
    <property type="protein sequence ID" value="PIC38601.1"/>
    <property type="molecule type" value="Genomic_DNA"/>
</dbReference>
<feature type="domain" description="Peptidase metallopeptidase" evidence="10">
    <location>
        <begin position="136"/>
        <end position="326"/>
    </location>
</feature>
<dbReference type="SMART" id="SM00235">
    <property type="entry name" value="ZnMc"/>
    <property type="match status" value="1"/>
</dbReference>
<evidence type="ECO:0000256" key="3">
    <source>
        <dbReference type="ARBA" id="ARBA00022723"/>
    </source>
</evidence>
<feature type="binding site" evidence="9">
    <location>
        <position position="213"/>
    </location>
    <ligand>
        <name>Zn(2+)</name>
        <dbReference type="ChEBI" id="CHEBI:29105"/>
        <label>1</label>
    </ligand>
</feature>
<keyword evidence="7" id="KW-0482">Metalloprotease</keyword>
<dbReference type="InterPro" id="IPR033739">
    <property type="entry name" value="M10A_MMP"/>
</dbReference>
<comment type="cofactor">
    <cofactor evidence="9">
        <name>Ca(2+)</name>
        <dbReference type="ChEBI" id="CHEBI:29108"/>
    </cofactor>
    <text evidence="9">Can bind about 5 Ca(2+) ions per subunit.</text>
</comment>
<feature type="binding site" evidence="9">
    <location>
        <position position="211"/>
    </location>
    <ligand>
        <name>Zn(2+)</name>
        <dbReference type="ChEBI" id="CHEBI:29105"/>
        <label>1</label>
    </ligand>
</feature>
<feature type="binding site" evidence="9">
    <location>
        <position position="290"/>
    </location>
    <ligand>
        <name>Zn(2+)</name>
        <dbReference type="ChEBI" id="CHEBI:29105"/>
        <label>2</label>
        <note>catalytic</note>
    </ligand>
</feature>
<evidence type="ECO:0000259" key="10">
    <source>
        <dbReference type="SMART" id="SM00235"/>
    </source>
</evidence>
<feature type="binding site" evidence="9">
    <location>
        <position position="250"/>
    </location>
    <ligand>
        <name>Zn(2+)</name>
        <dbReference type="ChEBI" id="CHEBI:29105"/>
        <label>1</label>
    </ligand>
</feature>
<feature type="binding site" evidence="9">
    <location>
        <position position="158"/>
    </location>
    <ligand>
        <name>Ca(2+)</name>
        <dbReference type="ChEBI" id="CHEBI:29108"/>
        <label>1</label>
    </ligand>
</feature>
<dbReference type="InterPro" id="IPR024079">
    <property type="entry name" value="MetalloPept_cat_dom_sf"/>
</dbReference>
<sequence length="489" mass="55410">MTKWSPNGYPLTIAIPTLPHIYLILSLFSLAHTAPHRTELRTTSSTATSSEDTSFDSDEAFQFVKGQMEKYGYLTDQKEFKEALKVFQEVLEVEQTGVVDEATMEAASKPRCTQKDIANAPKRSRRFTLSKRSKWGEDRFTGPSTITLKWYISEYTNDIDRMETRRVVKKAFELWSSQSYIKHEKKVALNFVEAASKEDSDINILWAEGSHGDEYPFDGANGKIEGNKKENVLAHTFFPGYAFPLNGDIHFDDAETWEVDVDEVGGAGNRKRFFPYVLAHEIGHALGLDHSQKSDALMHPYYKNVPIHEIQLDVDDKCGVIWNYGGSSNFCLYVWLMSQIIEAHNSSAQNSPAVGSITSSRNGKKLLKNAKIPKCSITNSSLRTNTEKKLTFGLQLSESDAKHYTDIVCNFLAGLHVWRAGSAHNPNESLEKEYKGVVQEMSGFGGRSSISVRRLIRHAEHEKQESRKGPLDPDYFDDDFFEQFFMNYT</sequence>
<name>A0A2G5UGY9_9PELO</name>
<evidence type="ECO:0000256" key="8">
    <source>
        <dbReference type="PIRSR" id="PIRSR621190-1"/>
    </source>
</evidence>
<dbReference type="Gene3D" id="3.40.390.10">
    <property type="entry name" value="Collagenase (Catalytic Domain)"/>
    <property type="match status" value="1"/>
</dbReference>
<feature type="binding site" evidence="9">
    <location>
        <position position="235"/>
    </location>
    <ligand>
        <name>Zn(2+)</name>
        <dbReference type="ChEBI" id="CHEBI:29105"/>
        <label>1</label>
    </ligand>
</feature>
<dbReference type="CDD" id="cd04278">
    <property type="entry name" value="ZnMc_MMP"/>
    <property type="match status" value="1"/>
</dbReference>
<keyword evidence="3 9" id="KW-0479">Metal-binding</keyword>
<dbReference type="GO" id="GO:0030198">
    <property type="term" value="P:extracellular matrix organization"/>
    <property type="evidence" value="ECO:0007669"/>
    <property type="project" value="TreeGrafter"/>
</dbReference>
<evidence type="ECO:0000256" key="7">
    <source>
        <dbReference type="ARBA" id="ARBA00023049"/>
    </source>
</evidence>
<dbReference type="Pfam" id="PF00413">
    <property type="entry name" value="Peptidase_M10"/>
    <property type="match status" value="1"/>
</dbReference>
<feature type="binding site" evidence="9">
    <location>
        <position position="298"/>
    </location>
    <ligand>
        <name>Zn(2+)</name>
        <dbReference type="ChEBI" id="CHEBI:29105"/>
        <label>2</label>
        <note>catalytic</note>
    </ligand>
</feature>
<dbReference type="GO" id="GO:0005615">
    <property type="term" value="C:extracellular space"/>
    <property type="evidence" value="ECO:0007669"/>
    <property type="project" value="TreeGrafter"/>
</dbReference>
<dbReference type="InterPro" id="IPR021190">
    <property type="entry name" value="Pept_M10A"/>
</dbReference>